<evidence type="ECO:0000313" key="2">
    <source>
        <dbReference type="Proteomes" id="UP001063166"/>
    </source>
</evidence>
<gene>
    <name evidence="1" type="ORF">LshimejAT787_0900660</name>
</gene>
<keyword evidence="2" id="KW-1185">Reference proteome</keyword>
<dbReference type="EMBL" id="BRPK01000009">
    <property type="protein sequence ID" value="GLB40851.1"/>
    <property type="molecule type" value="Genomic_DNA"/>
</dbReference>
<dbReference type="AlphaFoldDB" id="A0A9P3PSD0"/>
<accession>A0A9P3PSD0</accession>
<organism evidence="1 2">
    <name type="scientific">Lyophyllum shimeji</name>
    <name type="common">Hon-shimeji</name>
    <name type="synonym">Tricholoma shimeji</name>
    <dbReference type="NCBI Taxonomy" id="47721"/>
    <lineage>
        <taxon>Eukaryota</taxon>
        <taxon>Fungi</taxon>
        <taxon>Dikarya</taxon>
        <taxon>Basidiomycota</taxon>
        <taxon>Agaricomycotina</taxon>
        <taxon>Agaricomycetes</taxon>
        <taxon>Agaricomycetidae</taxon>
        <taxon>Agaricales</taxon>
        <taxon>Tricholomatineae</taxon>
        <taxon>Lyophyllaceae</taxon>
        <taxon>Lyophyllum</taxon>
    </lineage>
</organism>
<dbReference type="Proteomes" id="UP001063166">
    <property type="component" value="Unassembled WGS sequence"/>
</dbReference>
<dbReference type="OrthoDB" id="10486817at2759"/>
<reference evidence="1" key="1">
    <citation type="submission" date="2022-07" db="EMBL/GenBank/DDBJ databases">
        <title>The genome of Lyophyllum shimeji provides insight into the initial evolution of ectomycorrhizal fungal genome.</title>
        <authorList>
            <person name="Kobayashi Y."/>
            <person name="Shibata T."/>
            <person name="Hirakawa H."/>
            <person name="Shigenobu S."/>
            <person name="Nishiyama T."/>
            <person name="Yamada A."/>
            <person name="Hasebe M."/>
            <person name="Kawaguchi M."/>
        </authorList>
    </citation>
    <scope>NUCLEOTIDE SEQUENCE</scope>
    <source>
        <strain evidence="1">AT787</strain>
    </source>
</reference>
<comment type="caution">
    <text evidence="1">The sequence shown here is derived from an EMBL/GenBank/DDBJ whole genome shotgun (WGS) entry which is preliminary data.</text>
</comment>
<sequence>MAVAASASSALAYPAVSRTYETVSRRDVADVEDLLPRDYEDLLPRDYEDLLLRDYEELVDLVARTKNKKTSKSAQAASNGQALAKKLPNEIKAEIGKQGLDGSKAAADRAKTLGTTTKDIQRAASWGLQETFDHNRHLRRALDAEYAELVDLVARTKNKKTSKSAQAASNGQALAKELPNEIKAEIGKQGLDGSKAAADRAKTLGTTTKDIQRAYKHKANGELKGGQIPSASWGLQETFDHNRHL</sequence>
<name>A0A9P3PSD0_LYOSH</name>
<proteinExistence type="predicted"/>
<evidence type="ECO:0000313" key="1">
    <source>
        <dbReference type="EMBL" id="GLB40851.1"/>
    </source>
</evidence>
<protein>
    <submittedName>
        <fullName evidence="1">Uncharacterized protein</fullName>
    </submittedName>
</protein>